<dbReference type="InterPro" id="IPR056282">
    <property type="entry name" value="MROH2B-like_N_HEAT"/>
</dbReference>
<dbReference type="Pfam" id="PF23221">
    <property type="entry name" value="HEAT_MROH2B_1st"/>
    <property type="match status" value="1"/>
</dbReference>
<accession>A0A4S8KDQ4</accession>
<evidence type="ECO:0000256" key="1">
    <source>
        <dbReference type="ARBA" id="ARBA00022737"/>
    </source>
</evidence>
<evidence type="ECO:0000259" key="4">
    <source>
        <dbReference type="Pfam" id="PF23210"/>
    </source>
</evidence>
<dbReference type="InterPro" id="IPR048465">
    <property type="entry name" value="Maestro-like_HEAT"/>
</dbReference>
<dbReference type="Pfam" id="PF23210">
    <property type="entry name" value="HEAT_Maestro_2"/>
    <property type="match status" value="2"/>
</dbReference>
<dbReference type="PROSITE" id="PS50077">
    <property type="entry name" value="HEAT_REPEAT"/>
    <property type="match status" value="1"/>
</dbReference>
<dbReference type="InterPro" id="IPR045206">
    <property type="entry name" value="Maestro_heat-like_prot"/>
</dbReference>
<evidence type="ECO:0000259" key="5">
    <source>
        <dbReference type="Pfam" id="PF23221"/>
    </source>
</evidence>
<protein>
    <recommendedName>
        <fullName evidence="9">Condensin complex subunit 1 C-terminal domain-containing protein</fullName>
    </recommendedName>
</protein>
<comment type="caution">
    <text evidence="7">The sequence shown here is derived from an EMBL/GenBank/DDBJ whole genome shotgun (WGS) entry which is preliminary data.</text>
</comment>
<feature type="domain" description="Maestro/Maestro-like HEAT-repeats" evidence="6">
    <location>
        <begin position="1619"/>
        <end position="1885"/>
    </location>
</feature>
<dbReference type="PANTHER" id="PTHR23120">
    <property type="entry name" value="MAESTRO-RELATED HEAT DOMAIN-CONTAINING"/>
    <property type="match status" value="1"/>
</dbReference>
<evidence type="ECO:0000313" key="8">
    <source>
        <dbReference type="Proteomes" id="UP000317650"/>
    </source>
</evidence>
<dbReference type="Pfam" id="PF21047">
    <property type="entry name" value="HEAT_Maestro"/>
    <property type="match status" value="1"/>
</dbReference>
<dbReference type="InterPro" id="IPR055408">
    <property type="entry name" value="HEAT_MROH2B-like"/>
</dbReference>
<dbReference type="Pfam" id="PF23227">
    <property type="entry name" value="HEAT_MROH2B_C"/>
    <property type="match status" value="1"/>
</dbReference>
<name>A0A4S8KDQ4_MUSBA</name>
<dbReference type="PANTHER" id="PTHR23120:SF0">
    <property type="entry name" value="MAESTRO HEAT-LIKE REPEAT FAMILY MEMBER 1"/>
    <property type="match status" value="1"/>
</dbReference>
<gene>
    <name evidence="7" type="ORF">C4D60_Mb04t21240</name>
</gene>
<keyword evidence="1" id="KW-0677">Repeat</keyword>
<dbReference type="STRING" id="52838.A0A4S8KDQ4"/>
<dbReference type="EMBL" id="PYDT01000001">
    <property type="protein sequence ID" value="THU73289.1"/>
    <property type="molecule type" value="Genomic_DNA"/>
</dbReference>
<feature type="repeat" description="HEAT" evidence="2">
    <location>
        <begin position="1742"/>
        <end position="1780"/>
    </location>
</feature>
<feature type="domain" description="MROH2B-like HEAT-repeats" evidence="4">
    <location>
        <begin position="929"/>
        <end position="1092"/>
    </location>
</feature>
<evidence type="ECO:0000256" key="2">
    <source>
        <dbReference type="PROSITE-ProRule" id="PRU00103"/>
    </source>
</evidence>
<evidence type="ECO:0000259" key="3">
    <source>
        <dbReference type="Pfam" id="PF21047"/>
    </source>
</evidence>
<dbReference type="InterPro" id="IPR055406">
    <property type="entry name" value="HEAT_Maestro"/>
</dbReference>
<evidence type="ECO:0000259" key="6">
    <source>
        <dbReference type="Pfam" id="PF23227"/>
    </source>
</evidence>
<dbReference type="InterPro" id="IPR011989">
    <property type="entry name" value="ARM-like"/>
</dbReference>
<feature type="domain" description="MROH2B-like N-terminal HEAT-repeats" evidence="5">
    <location>
        <begin position="38"/>
        <end position="251"/>
    </location>
</feature>
<evidence type="ECO:0008006" key="9">
    <source>
        <dbReference type="Google" id="ProtNLM"/>
    </source>
</evidence>
<feature type="domain" description="Maestro-like HEAT-repeats" evidence="3">
    <location>
        <begin position="1213"/>
        <end position="1388"/>
    </location>
</feature>
<dbReference type="SUPFAM" id="SSF48371">
    <property type="entry name" value="ARM repeat"/>
    <property type="match status" value="2"/>
</dbReference>
<sequence length="1912" mass="211095">MASSSGSLPALEAVQVLVSSLVDESPVVRESSLAALREIAPLNPLLVIDCCVSISKGGRRRFGNMAGVFLVMAGAVRAMDPKDVDSTYMAKLAKIATSEIITSKELNADWQRAAAGLLVSIGSHAPDLMMEEVFLHLSGPNSALQSMVQILADFASAEALKFTPHLKDVLLRVLPILGSVRDAQRPVFANAFKCWCQAAWQYIGDFPSDPLLDSDVMSFMNSVFELLLRVWAGSRDLKVRLSAVDALGQMVGLITRSQLKAGLPRLIPTILDLYKKDQEIAFLATQSLHNLLTACLLSESGPPLLDFEELTVILCTLLPVACINSQTDHRLNFSMSLKFGSAPRCGLPLSSVQMRPLAARAACPVPPTLLSAALTDTALFYLLVFVNSSSPLCPLPFYLSSSVLNAVMLALTRPVLFILLLQTYNEIQHCFLVIGSVYPEDLCVFLLNKCQSKDELSTIGSLYAVKHLLPRLLEAWHGKRVSLVEVVKLLVDEQSLGVRKALAELIVVMASHCYLSGPPAELFVEYLVRHCAISDQEIKIFKSLKEASSRGSPFQSFQNRNLKASVFQVMVGAVSPSELRVICEKGLLLLAITIPEMEHILWPFILKMLLPKEYTGAVATVCKCITELCRHRSFHTSMISCEFNNSNDIPSPEDLFARLIVLMHDPVAREQLATQILTVLCFLGPLFPKNLSFFWQDEFLSESLDVVQDNEWILSLGNAFARQYTLYDDDDEHLALLHRSCQPATDQREERGVVALGHEEKNLLLTEEREETMVDSFNCQQFEEPASWHGPKREAEYIGWGEEEKNLLLTADSCSAASNCFERCLGMLLQKVDDRVYVNGKIEWMYAHANISVPTNRLGLAKGMGLIAASHLDTVLEKLKCILDNVGYSRFQRQYIPACNMPLDTGWSTCQSSNGSVFSFLSGRVLEDADDTYAALALMYGFFSFLSGRVLEDADDTYAALALMYGYAARYAPSTVIEARINALVGTNMLSRLLHVQHPTAKQAVITAIDLLGRAVINAAEMGISFPLKRRDQMLDYVLTLMGRDDREELIDSSTELLHTQTLALSACKTLVLVEPRLPVEARNHVMKATLGFFALPSDPSDIIDPLVDNLISLLCAILLTSGEDGRSRAEQLLHILRQVDLYVSSSVEHQRRRGCVAVYELLLKFRALFSGGVCGLGCHSSCMHSKQIDRVAQRNFSNLPSAFVLPSRDSLSLGERVIAYLPRCADTSSEVRKLAAQIIGQFFSIALSLPKLAASVSYIDIEVSYSALSSLEDVISILRRDASIDQSETFNRVISSVCVLLTRDELIISLHTCTSAICDKIKQSADGAIQSVIEFISKRGNELLEADISRTTQSLLSATIAITDKHTRQEVLNAISCLAENTNSSIVFNEILAAAERDIVTKDVTRIRGGWPMQDAFFAFSQHPVLSFSFLEYVVSVLDRTPLPKTDVDKGEIVAHSVEFQNDNQIQQAAILAITAFFRGGGKIGKKAVEQSYSTVLSALTLQLGSCHGLASLGQLEPLRLLLLAFQSFCDCVGDIEMGKILARDGEHKDKEKLIDLIQEIASCTSMKRPKEVSPISMILSKALNRHQRFQREAAASALSEFIRHSDGLPSLLEHIVEAMCLHVSDESPTVRSLCLRGLVQIPKSHMPNYIAQVLGVIVALLEDPDESVQLTAVQCLLSVLSSSSEEAVDPILINLSVRLRNLQISMNEKMRSNAFAAYGALSNFGMGSQHQAFLEQVHATIPRLILHLHDDDLNVRQACRNTLRQLAPLIEADGFSALFNKQVFSSERRSDYEDFIRDLSRHVYQLLASRVDSYLAPLIQAFDSPWPVIQANAIYFSTCLLSLSEDQRSLAPYCLQVFAALVTRMNRSPDAVVRASCSFALGLLLKAFNPLAHTTLQIDRTDSGRSNIIE</sequence>
<proteinExistence type="predicted"/>
<dbReference type="InterPro" id="IPR021133">
    <property type="entry name" value="HEAT_type_2"/>
</dbReference>
<evidence type="ECO:0000313" key="7">
    <source>
        <dbReference type="EMBL" id="THU73289.1"/>
    </source>
</evidence>
<organism evidence="7 8">
    <name type="scientific">Musa balbisiana</name>
    <name type="common">Banana</name>
    <dbReference type="NCBI Taxonomy" id="52838"/>
    <lineage>
        <taxon>Eukaryota</taxon>
        <taxon>Viridiplantae</taxon>
        <taxon>Streptophyta</taxon>
        <taxon>Embryophyta</taxon>
        <taxon>Tracheophyta</taxon>
        <taxon>Spermatophyta</taxon>
        <taxon>Magnoliopsida</taxon>
        <taxon>Liliopsida</taxon>
        <taxon>Zingiberales</taxon>
        <taxon>Musaceae</taxon>
        <taxon>Musa</taxon>
    </lineage>
</organism>
<dbReference type="Gene3D" id="1.25.10.10">
    <property type="entry name" value="Leucine-rich Repeat Variant"/>
    <property type="match status" value="3"/>
</dbReference>
<keyword evidence="8" id="KW-1185">Reference proteome</keyword>
<dbReference type="InterPro" id="IPR016024">
    <property type="entry name" value="ARM-type_fold"/>
</dbReference>
<dbReference type="Proteomes" id="UP000317650">
    <property type="component" value="Chromosome 4"/>
</dbReference>
<dbReference type="GO" id="GO:0005737">
    <property type="term" value="C:cytoplasm"/>
    <property type="evidence" value="ECO:0007669"/>
    <property type="project" value="TreeGrafter"/>
</dbReference>
<reference evidence="7 8" key="1">
    <citation type="journal article" date="2019" name="Nat. Plants">
        <title>Genome sequencing of Musa balbisiana reveals subgenome evolution and function divergence in polyploid bananas.</title>
        <authorList>
            <person name="Yao X."/>
        </authorList>
    </citation>
    <scope>NUCLEOTIDE SEQUENCE [LARGE SCALE GENOMIC DNA]</scope>
    <source>
        <strain evidence="8">cv. DH-PKW</strain>
        <tissue evidence="7">Leaves</tissue>
    </source>
</reference>
<feature type="domain" description="MROH2B-like HEAT-repeats" evidence="4">
    <location>
        <begin position="420"/>
        <end position="698"/>
    </location>
</feature>